<evidence type="ECO:0000256" key="1">
    <source>
        <dbReference type="ARBA" id="ARBA00023015"/>
    </source>
</evidence>
<dbReference type="Gene3D" id="1.10.260.40">
    <property type="entry name" value="lambda repressor-like DNA-binding domains"/>
    <property type="match status" value="1"/>
</dbReference>
<dbReference type="EMBL" id="AP013063">
    <property type="protein sequence ID" value="BAO32296.1"/>
    <property type="molecule type" value="Genomic_DNA"/>
</dbReference>
<dbReference type="Pfam" id="PF12844">
    <property type="entry name" value="HTH_19"/>
    <property type="match status" value="1"/>
</dbReference>
<dbReference type="InterPro" id="IPR010982">
    <property type="entry name" value="Lambda_DNA-bd_dom_sf"/>
</dbReference>
<evidence type="ECO:0000256" key="2">
    <source>
        <dbReference type="ARBA" id="ARBA00023125"/>
    </source>
</evidence>
<reference evidence="5" key="1">
    <citation type="journal article" date="2014" name="Genome Biol. Evol.">
        <title>Genome evolution and plasticity of Serratia marcescens, an important multidrug-resistant nosocomial pathogen.</title>
        <authorList>
            <person name="Iguchi A."/>
            <person name="Nagaya Y."/>
            <person name="Pradel E."/>
            <person name="Ooka T."/>
            <person name="Ogura Y."/>
            <person name="Katsura K."/>
            <person name="Kurokawa K."/>
            <person name="Oshima K."/>
            <person name="Hattori M."/>
            <person name="Parkhill J."/>
            <person name="Sebaihia M."/>
            <person name="Coulthurst S.J."/>
            <person name="Gotoh N."/>
            <person name="Thomson N.R."/>
            <person name="Ewbank J.J."/>
            <person name="Hayashi T."/>
        </authorList>
    </citation>
    <scope>NUCLEOTIDE SEQUENCE</scope>
    <source>
        <strain evidence="5">SM39</strain>
    </source>
</reference>
<dbReference type="PROSITE" id="PS50943">
    <property type="entry name" value="HTH_CROC1"/>
    <property type="match status" value="1"/>
</dbReference>
<dbReference type="CDD" id="cd00093">
    <property type="entry name" value="HTH_XRE"/>
    <property type="match status" value="1"/>
</dbReference>
<dbReference type="SMART" id="SM00530">
    <property type="entry name" value="HTH_XRE"/>
    <property type="match status" value="1"/>
</dbReference>
<sequence>MSIKERLRQVIDVKGLTIKELSELCAIPYRSLQNYLRGEREPNADALVTLRTHLGISIDWLLTGNGSMFLDEKKIDVQQASNSSFSHSDLTLLELLNQLDPDVRRDLMRGAEDKQRMIEMEKKIEELSSKIAENKKTG</sequence>
<organism evidence="5">
    <name type="scientific">Serratia marcescens SM39</name>
    <dbReference type="NCBI Taxonomy" id="1334564"/>
    <lineage>
        <taxon>Bacteria</taxon>
        <taxon>Pseudomonadati</taxon>
        <taxon>Pseudomonadota</taxon>
        <taxon>Gammaproteobacteria</taxon>
        <taxon>Enterobacterales</taxon>
        <taxon>Yersiniaceae</taxon>
        <taxon>Serratia</taxon>
    </lineage>
</organism>
<proteinExistence type="predicted"/>
<evidence type="ECO:0000259" key="4">
    <source>
        <dbReference type="PROSITE" id="PS50943"/>
    </source>
</evidence>
<keyword evidence="2 5" id="KW-0238">DNA-binding</keyword>
<keyword evidence="3" id="KW-0804">Transcription</keyword>
<dbReference type="PANTHER" id="PTHR40661:SF3">
    <property type="entry name" value="FELS-1 PROPHAGE TRANSCRIPTIONAL REGULATOR"/>
    <property type="match status" value="1"/>
</dbReference>
<gene>
    <name evidence="5" type="ORF">SM39_0229</name>
</gene>
<evidence type="ECO:0000313" key="5">
    <source>
        <dbReference type="EMBL" id="BAO32296.1"/>
    </source>
</evidence>
<accession>A0AAT9F2C2</accession>
<name>A0AAT9F2C2_SERMA</name>
<dbReference type="KEGG" id="smar:SM39_0229"/>
<dbReference type="AlphaFoldDB" id="A0AAT9F2C2"/>
<dbReference type="InterPro" id="IPR001387">
    <property type="entry name" value="Cro/C1-type_HTH"/>
</dbReference>
<dbReference type="PANTHER" id="PTHR40661">
    <property type="match status" value="1"/>
</dbReference>
<keyword evidence="1" id="KW-0805">Transcription regulation</keyword>
<evidence type="ECO:0000256" key="3">
    <source>
        <dbReference type="ARBA" id="ARBA00023163"/>
    </source>
</evidence>
<feature type="domain" description="HTH cro/C1-type" evidence="4">
    <location>
        <begin position="7"/>
        <end position="61"/>
    </location>
</feature>
<dbReference type="SUPFAM" id="SSF47413">
    <property type="entry name" value="lambda repressor-like DNA-binding domains"/>
    <property type="match status" value="1"/>
</dbReference>
<dbReference type="RefSeq" id="WP_041033434.1">
    <property type="nucleotide sequence ID" value="NZ_AP013063.1"/>
</dbReference>
<protein>
    <submittedName>
        <fullName evidence="5">DNA-binding protein, Helix-turn-helix motif</fullName>
    </submittedName>
</protein>
<dbReference type="GO" id="GO:0003677">
    <property type="term" value="F:DNA binding"/>
    <property type="evidence" value="ECO:0007669"/>
    <property type="project" value="UniProtKB-KW"/>
</dbReference>